<evidence type="ECO:0000256" key="1">
    <source>
        <dbReference type="ARBA" id="ARBA00022801"/>
    </source>
</evidence>
<feature type="signal peptide" evidence="2">
    <location>
        <begin position="1"/>
        <end position="26"/>
    </location>
</feature>
<dbReference type="EMBL" id="CADIKK010000015">
    <property type="protein sequence ID" value="CAB3792542.1"/>
    <property type="molecule type" value="Genomic_DNA"/>
</dbReference>
<feature type="chain" id="PRO_5029015567" description="Phospholipase C" evidence="2">
    <location>
        <begin position="27"/>
        <end position="581"/>
    </location>
</feature>
<dbReference type="Gene3D" id="3.40.720.10">
    <property type="entry name" value="Alkaline Phosphatase, subunit A"/>
    <property type="match status" value="2"/>
</dbReference>
<dbReference type="PANTHER" id="PTHR31956:SF1">
    <property type="entry name" value="NON-SPECIFIC PHOSPHOLIPASE C1"/>
    <property type="match status" value="1"/>
</dbReference>
<evidence type="ECO:0000256" key="2">
    <source>
        <dbReference type="SAM" id="SignalP"/>
    </source>
</evidence>
<dbReference type="CDD" id="cd16013">
    <property type="entry name" value="AcpA"/>
    <property type="match status" value="1"/>
</dbReference>
<keyword evidence="4" id="KW-1185">Reference proteome</keyword>
<reference evidence="3 4" key="1">
    <citation type="submission" date="2020-04" db="EMBL/GenBank/DDBJ databases">
        <authorList>
            <person name="De Canck E."/>
        </authorList>
    </citation>
    <scope>NUCLEOTIDE SEQUENCE [LARGE SCALE GENOMIC DNA]</scope>
    <source>
        <strain evidence="3 4">LMG 28614</strain>
    </source>
</reference>
<evidence type="ECO:0000313" key="3">
    <source>
        <dbReference type="EMBL" id="CAB3792542.1"/>
    </source>
</evidence>
<dbReference type="InterPro" id="IPR017850">
    <property type="entry name" value="Alkaline_phosphatase_core_sf"/>
</dbReference>
<dbReference type="PANTHER" id="PTHR31956">
    <property type="entry name" value="NON-SPECIFIC PHOSPHOLIPASE C4-RELATED"/>
    <property type="match status" value="1"/>
</dbReference>
<dbReference type="GO" id="GO:0042578">
    <property type="term" value="F:phosphoric ester hydrolase activity"/>
    <property type="evidence" value="ECO:0007669"/>
    <property type="project" value="UniProtKB-ARBA"/>
</dbReference>
<accession>A0A6S7BAD2</accession>
<dbReference type="InterPro" id="IPR007312">
    <property type="entry name" value="Phosphoesterase"/>
</dbReference>
<sequence>MLRQTIRRTLFSSAASLLLFSSVVHADDGDRDNHREDTRTPIKHVVVIIPENRTFDNLFGTYPHAANIPGEQSWVGVPAPKFVARPGTPAANVLTPDLLRSNPNWSLSGRPANPTRLRPADAYTCDMAHNYEPEQQAYDGGAVDRFPQTATGKGPGCAVDGSTIMNYYDGNTVQALWNYAQHYAMSDNSFSTTYGPTVPGHANIVAGNTHGIIIHDPANPENPDTSGFYVNPADHSITLTDANLPGYLDDCGKGRTFEMTGKNVGDLLNEKNVTWGYFQGGFLPTTPAKFDANGNVSAPAVCGSQHVAHQVQINGVTYNVQNPSVNPGPDVHVLENDYSTGVTPFMKYASTRNPHHLRPSSAEMIGKTDQANHQYDLSDFDTALSHNSLPSVSYVKAPVYQYGHPQNSDPLAEQAFLVKTINAVQQSRYWHDTAIIIVWDDSDGWYDHVMPPLLTPSATNADFLFGPGNCGTPQPGADAARCGLGPRQPLLVISPWAKSNFVDHTLTQQASVLRFIEDNWKLGFIDGPVAPPAGTGSVDRHANSLDNMFDFEREPNLRPLILDQVTGVVVKGDSDDGKRHD</sequence>
<protein>
    <recommendedName>
        <fullName evidence="5">Phospholipase C</fullName>
    </recommendedName>
</protein>
<proteinExistence type="predicted"/>
<dbReference type="RefSeq" id="WP_217469135.1">
    <property type="nucleotide sequence ID" value="NZ_CADIKK010000015.1"/>
</dbReference>
<dbReference type="Proteomes" id="UP000494365">
    <property type="component" value="Unassembled WGS sequence"/>
</dbReference>
<organism evidence="3 4">
    <name type="scientific">Paraburkholderia ultramafica</name>
    <dbReference type="NCBI Taxonomy" id="1544867"/>
    <lineage>
        <taxon>Bacteria</taxon>
        <taxon>Pseudomonadati</taxon>
        <taxon>Pseudomonadota</taxon>
        <taxon>Betaproteobacteria</taxon>
        <taxon>Burkholderiales</taxon>
        <taxon>Burkholderiaceae</taxon>
        <taxon>Paraburkholderia</taxon>
    </lineage>
</organism>
<evidence type="ECO:0000313" key="4">
    <source>
        <dbReference type="Proteomes" id="UP000494365"/>
    </source>
</evidence>
<dbReference type="AlphaFoldDB" id="A0A6S7BAD2"/>
<gene>
    <name evidence="3" type="ORF">LMG28614_03550</name>
</gene>
<dbReference type="Pfam" id="PF04185">
    <property type="entry name" value="Phosphoesterase"/>
    <property type="match status" value="1"/>
</dbReference>
<keyword evidence="1" id="KW-0378">Hydrolase</keyword>
<keyword evidence="2" id="KW-0732">Signal</keyword>
<name>A0A6S7BAD2_9BURK</name>
<evidence type="ECO:0008006" key="5">
    <source>
        <dbReference type="Google" id="ProtNLM"/>
    </source>
</evidence>